<protein>
    <recommendedName>
        <fullName evidence="4">Retrotransposon gag domain-containing protein</fullName>
    </recommendedName>
</protein>
<evidence type="ECO:0000313" key="3">
    <source>
        <dbReference type="Proteomes" id="UP001642540"/>
    </source>
</evidence>
<gene>
    <name evidence="2" type="ORF">ODALV1_LOCUS11265</name>
</gene>
<evidence type="ECO:0008006" key="4">
    <source>
        <dbReference type="Google" id="ProtNLM"/>
    </source>
</evidence>
<dbReference type="Proteomes" id="UP001642540">
    <property type="component" value="Unassembled WGS sequence"/>
</dbReference>
<feature type="compositionally biased region" description="Polar residues" evidence="1">
    <location>
        <begin position="381"/>
        <end position="393"/>
    </location>
</feature>
<organism evidence="2 3">
    <name type="scientific">Orchesella dallaii</name>
    <dbReference type="NCBI Taxonomy" id="48710"/>
    <lineage>
        <taxon>Eukaryota</taxon>
        <taxon>Metazoa</taxon>
        <taxon>Ecdysozoa</taxon>
        <taxon>Arthropoda</taxon>
        <taxon>Hexapoda</taxon>
        <taxon>Collembola</taxon>
        <taxon>Entomobryomorpha</taxon>
        <taxon>Entomobryoidea</taxon>
        <taxon>Orchesellidae</taxon>
        <taxon>Orchesellinae</taxon>
        <taxon>Orchesella</taxon>
    </lineage>
</organism>
<sequence length="482" mass="55092">MNTSSNCMPKYTARSLCTNQVRLFLRQFLLWGTLQGLNDLTLKFMIQLAFTIPEAIQWFQLNHYAIEDPNTDFNALCELFLRDAPMHNEGQLKMHDILSETPKDGESASAYLFRLRFKAGESWGTMTEETIVDTLVDNLPEKLATFIDARGRPATFDGLKQAVKLYERKNDSRTGIPRQQHVKTEPNICGLQNSMSPNTTTDLLKILIQELRNSNKAMATMVSQQHEHEPPTDIRIAQHNAKKLNAGRAPFRFRNPARYHPYPTQHQTFNTNHPRTRRYSPPQRYAPYHQQPFRKYHKHRYQLPPRFLRLKYGPIGASSATFSTVHVPVHQLQQQSSPQFQHHSTSAPVPTYQPPSSHPKTTIMMNTVFLMQNPAPKIANSISKSQCRSTPSQRRTHIRRTPSSDDVPPTLHEKQVPHLTSSCTAPIQPSDKHPDISHPCNRIMKNSPNIDTGPPTGLNWLLHCLPSRLSPRTNHHITETAV</sequence>
<accession>A0ABP1QH93</accession>
<evidence type="ECO:0000256" key="1">
    <source>
        <dbReference type="SAM" id="MobiDB-lite"/>
    </source>
</evidence>
<feature type="compositionally biased region" description="Polar residues" evidence="1">
    <location>
        <begin position="264"/>
        <end position="273"/>
    </location>
</feature>
<comment type="caution">
    <text evidence="2">The sequence shown here is derived from an EMBL/GenBank/DDBJ whole genome shotgun (WGS) entry which is preliminary data.</text>
</comment>
<reference evidence="2 3" key="1">
    <citation type="submission" date="2024-08" db="EMBL/GenBank/DDBJ databases">
        <authorList>
            <person name="Cucini C."/>
            <person name="Frati F."/>
        </authorList>
    </citation>
    <scope>NUCLEOTIDE SEQUENCE [LARGE SCALE GENOMIC DNA]</scope>
</reference>
<keyword evidence="3" id="KW-1185">Reference proteome</keyword>
<dbReference type="EMBL" id="CAXLJM020000034">
    <property type="protein sequence ID" value="CAL8102834.1"/>
    <property type="molecule type" value="Genomic_DNA"/>
</dbReference>
<name>A0ABP1QH93_9HEXA</name>
<evidence type="ECO:0000313" key="2">
    <source>
        <dbReference type="EMBL" id="CAL8102834.1"/>
    </source>
</evidence>
<feature type="region of interest" description="Disordered" evidence="1">
    <location>
        <begin position="381"/>
        <end position="436"/>
    </location>
</feature>
<proteinExistence type="predicted"/>
<feature type="region of interest" description="Disordered" evidence="1">
    <location>
        <begin position="335"/>
        <end position="356"/>
    </location>
</feature>
<feature type="region of interest" description="Disordered" evidence="1">
    <location>
        <begin position="259"/>
        <end position="278"/>
    </location>
</feature>
<feature type="compositionally biased region" description="Low complexity" evidence="1">
    <location>
        <begin position="335"/>
        <end position="344"/>
    </location>
</feature>
<feature type="compositionally biased region" description="Polar residues" evidence="1">
    <location>
        <begin position="418"/>
        <end position="427"/>
    </location>
</feature>